<dbReference type="STRING" id="47229.LO55_4926"/>
<feature type="compositionally biased region" description="Low complexity" evidence="1">
    <location>
        <begin position="68"/>
        <end position="80"/>
    </location>
</feature>
<comment type="caution">
    <text evidence="2">The sequence shown here is derived from an EMBL/GenBank/DDBJ whole genome shotgun (WGS) entry which is preliminary data.</text>
</comment>
<dbReference type="HOGENOM" id="CLU_190658_0_0_4"/>
<proteinExistence type="predicted"/>
<dbReference type="Proteomes" id="UP000009874">
    <property type="component" value="Unassembled WGS sequence"/>
</dbReference>
<keyword evidence="3" id="KW-1185">Reference proteome</keyword>
<accession>K9DLJ1</accession>
<sequence>MAMTYEDFLDEVTTLLTEIYNLSDEAAIKLVVDAQANDYFVTHDDKEELRTVAQAKRDAVALYEAKQNRNQTQRKQQQRQVQKKKAP</sequence>
<evidence type="ECO:0000313" key="3">
    <source>
        <dbReference type="Proteomes" id="UP000009874"/>
    </source>
</evidence>
<evidence type="ECO:0000313" key="2">
    <source>
        <dbReference type="EMBL" id="EKU79662.1"/>
    </source>
</evidence>
<evidence type="ECO:0000256" key="1">
    <source>
        <dbReference type="SAM" id="MobiDB-lite"/>
    </source>
</evidence>
<organism evidence="2 3">
    <name type="scientific">Massilia timonae CCUG 45783</name>
    <dbReference type="NCBI Taxonomy" id="883126"/>
    <lineage>
        <taxon>Bacteria</taxon>
        <taxon>Pseudomonadati</taxon>
        <taxon>Pseudomonadota</taxon>
        <taxon>Betaproteobacteria</taxon>
        <taxon>Burkholderiales</taxon>
        <taxon>Oxalobacteraceae</taxon>
        <taxon>Telluria group</taxon>
        <taxon>Massilia</taxon>
    </lineage>
</organism>
<dbReference type="EMBL" id="AGZI01000064">
    <property type="protein sequence ID" value="EKU79662.1"/>
    <property type="molecule type" value="Genomic_DNA"/>
</dbReference>
<dbReference type="PATRIC" id="fig|883126.3.peg.5087"/>
<name>K9DLJ1_9BURK</name>
<reference evidence="2 3" key="1">
    <citation type="submission" date="2012-09" db="EMBL/GenBank/DDBJ databases">
        <title>The Genome Sequence of Massilia timonae CCUG 45783.</title>
        <authorList>
            <consortium name="The Broad Institute Genome Sequencing Platform"/>
            <person name="Earl A."/>
            <person name="Ward D."/>
            <person name="Feldgarden M."/>
            <person name="Gevers D."/>
            <person name="Huys G."/>
            <person name="Walker B."/>
            <person name="Young S.K."/>
            <person name="Zeng Q."/>
            <person name="Gargeya S."/>
            <person name="Fitzgerald M."/>
            <person name="Haas B."/>
            <person name="Abouelleil A."/>
            <person name="Alvarado L."/>
            <person name="Arachchi H.M."/>
            <person name="Berlin A.M."/>
            <person name="Chapman S.B."/>
            <person name="Goldberg J."/>
            <person name="Griggs A."/>
            <person name="Gujja S."/>
            <person name="Hansen M."/>
            <person name="Howarth C."/>
            <person name="Imamovic A."/>
            <person name="Larimer J."/>
            <person name="McCowen C."/>
            <person name="Montmayeur A."/>
            <person name="Murphy C."/>
            <person name="Neiman D."/>
            <person name="Pearson M."/>
            <person name="Priest M."/>
            <person name="Roberts A."/>
            <person name="Saif S."/>
            <person name="Shea T."/>
            <person name="Sisk P."/>
            <person name="Sykes S."/>
            <person name="Wortman J."/>
            <person name="Nusbaum C."/>
            <person name="Birren B."/>
        </authorList>
    </citation>
    <scope>NUCLEOTIDE SEQUENCE [LARGE SCALE GENOMIC DNA]</scope>
    <source>
        <strain evidence="2 3">CCUG 45783</strain>
    </source>
</reference>
<feature type="region of interest" description="Disordered" evidence="1">
    <location>
        <begin position="65"/>
        <end position="87"/>
    </location>
</feature>
<gene>
    <name evidence="2" type="ORF">HMPREF9710_05035</name>
</gene>
<dbReference type="AlphaFoldDB" id="K9DLJ1"/>
<protein>
    <submittedName>
        <fullName evidence="2">Uncharacterized protein</fullName>
    </submittedName>
</protein>
<dbReference type="RefSeq" id="WP_005671242.1">
    <property type="nucleotide sequence ID" value="NZ_JH992927.1"/>
</dbReference>